<dbReference type="EMBL" id="LAZR01000875">
    <property type="protein sequence ID" value="KKN55659.1"/>
    <property type="molecule type" value="Genomic_DNA"/>
</dbReference>
<dbReference type="AlphaFoldDB" id="A0A0F9RLN8"/>
<comment type="caution">
    <text evidence="1">The sequence shown here is derived from an EMBL/GenBank/DDBJ whole genome shotgun (WGS) entry which is preliminary data.</text>
</comment>
<evidence type="ECO:0000313" key="1">
    <source>
        <dbReference type="EMBL" id="KKN55659.1"/>
    </source>
</evidence>
<name>A0A0F9RLN8_9ZZZZ</name>
<gene>
    <name evidence="1" type="ORF">LCGC14_0579610</name>
</gene>
<accession>A0A0F9RLN8</accession>
<sequence length="65" mass="7480">MLSHTAKEGNIMDIKQKTTAITTVRLNIQTYKRLQKELREQADGLDSVIEYAEKSLEVLEKENDT</sequence>
<organism evidence="1">
    <name type="scientific">marine sediment metagenome</name>
    <dbReference type="NCBI Taxonomy" id="412755"/>
    <lineage>
        <taxon>unclassified sequences</taxon>
        <taxon>metagenomes</taxon>
        <taxon>ecological metagenomes</taxon>
    </lineage>
</organism>
<proteinExistence type="predicted"/>
<protein>
    <submittedName>
        <fullName evidence="1">Uncharacterized protein</fullName>
    </submittedName>
</protein>
<reference evidence="1" key="1">
    <citation type="journal article" date="2015" name="Nature">
        <title>Complex archaea that bridge the gap between prokaryotes and eukaryotes.</title>
        <authorList>
            <person name="Spang A."/>
            <person name="Saw J.H."/>
            <person name="Jorgensen S.L."/>
            <person name="Zaremba-Niedzwiedzka K."/>
            <person name="Martijn J."/>
            <person name="Lind A.E."/>
            <person name="van Eijk R."/>
            <person name="Schleper C."/>
            <person name="Guy L."/>
            <person name="Ettema T.J."/>
        </authorList>
    </citation>
    <scope>NUCLEOTIDE SEQUENCE</scope>
</reference>